<feature type="transmembrane region" description="Helical" evidence="4">
    <location>
        <begin position="111"/>
        <end position="129"/>
    </location>
</feature>
<dbReference type="InterPro" id="IPR050327">
    <property type="entry name" value="Proton-linked_MCT"/>
</dbReference>
<dbReference type="Proteomes" id="UP001151518">
    <property type="component" value="Unassembled WGS sequence"/>
</dbReference>
<proteinExistence type="inferred from homology"/>
<feature type="transmembrane region" description="Helical" evidence="4">
    <location>
        <begin position="200"/>
        <end position="222"/>
    </location>
</feature>
<accession>A0A9W8G3I2</accession>
<feature type="transmembrane region" description="Helical" evidence="4">
    <location>
        <begin position="243"/>
        <end position="262"/>
    </location>
</feature>
<dbReference type="PANTHER" id="PTHR11360">
    <property type="entry name" value="MONOCARBOXYLATE TRANSPORTER"/>
    <property type="match status" value="1"/>
</dbReference>
<evidence type="ECO:0000256" key="4">
    <source>
        <dbReference type="SAM" id="Phobius"/>
    </source>
</evidence>
<name>A0A9W8G3I2_9FUNG</name>
<feature type="transmembrane region" description="Helical" evidence="4">
    <location>
        <begin position="84"/>
        <end position="104"/>
    </location>
</feature>
<evidence type="ECO:0000256" key="3">
    <source>
        <dbReference type="SAM" id="MobiDB-lite"/>
    </source>
</evidence>
<dbReference type="GO" id="GO:0016020">
    <property type="term" value="C:membrane"/>
    <property type="evidence" value="ECO:0007669"/>
    <property type="project" value="UniProtKB-SubCell"/>
</dbReference>
<feature type="transmembrane region" description="Helical" evidence="4">
    <location>
        <begin position="40"/>
        <end position="64"/>
    </location>
</feature>
<dbReference type="PANTHER" id="PTHR11360:SF284">
    <property type="entry name" value="EG:103B4.3 PROTEIN-RELATED"/>
    <property type="match status" value="1"/>
</dbReference>
<dbReference type="EMBL" id="JANBTW010000082">
    <property type="protein sequence ID" value="KAJ2672492.1"/>
    <property type="molecule type" value="Genomic_DNA"/>
</dbReference>
<feature type="transmembrane region" description="Helical" evidence="4">
    <location>
        <begin position="403"/>
        <end position="425"/>
    </location>
</feature>
<dbReference type="Gene3D" id="1.20.1250.20">
    <property type="entry name" value="MFS general substrate transporter like domains"/>
    <property type="match status" value="1"/>
</dbReference>
<feature type="transmembrane region" description="Helical" evidence="4">
    <location>
        <begin position="141"/>
        <end position="159"/>
    </location>
</feature>
<feature type="transmembrane region" description="Helical" evidence="4">
    <location>
        <begin position="282"/>
        <end position="300"/>
    </location>
</feature>
<protein>
    <recommendedName>
        <fullName evidence="5">Major facilitator superfamily (MFS) profile domain-containing protein</fullName>
    </recommendedName>
</protein>
<evidence type="ECO:0000256" key="1">
    <source>
        <dbReference type="ARBA" id="ARBA00004141"/>
    </source>
</evidence>
<gene>
    <name evidence="6" type="ORF">GGI25_005095</name>
</gene>
<keyword evidence="4" id="KW-1133">Transmembrane helix</keyword>
<dbReference type="PROSITE" id="PS50850">
    <property type="entry name" value="MFS"/>
    <property type="match status" value="1"/>
</dbReference>
<feature type="transmembrane region" description="Helical" evidence="4">
    <location>
        <begin position="368"/>
        <end position="391"/>
    </location>
</feature>
<keyword evidence="4" id="KW-0472">Membrane</keyword>
<dbReference type="OrthoDB" id="2213137at2759"/>
<comment type="caution">
    <text evidence="6">The sequence shown here is derived from an EMBL/GenBank/DDBJ whole genome shotgun (WGS) entry which is preliminary data.</text>
</comment>
<dbReference type="SUPFAM" id="SSF103473">
    <property type="entry name" value="MFS general substrate transporter"/>
    <property type="match status" value="1"/>
</dbReference>
<organism evidence="6 7">
    <name type="scientific">Coemansia spiralis</name>
    <dbReference type="NCBI Taxonomy" id="417178"/>
    <lineage>
        <taxon>Eukaryota</taxon>
        <taxon>Fungi</taxon>
        <taxon>Fungi incertae sedis</taxon>
        <taxon>Zoopagomycota</taxon>
        <taxon>Kickxellomycotina</taxon>
        <taxon>Kickxellomycetes</taxon>
        <taxon>Kickxellales</taxon>
        <taxon>Kickxellaceae</taxon>
        <taxon>Coemansia</taxon>
    </lineage>
</organism>
<evidence type="ECO:0000313" key="6">
    <source>
        <dbReference type="EMBL" id="KAJ2672492.1"/>
    </source>
</evidence>
<feature type="compositionally biased region" description="Polar residues" evidence="3">
    <location>
        <begin position="1"/>
        <end position="18"/>
    </location>
</feature>
<keyword evidence="4" id="KW-0812">Transmembrane</keyword>
<feature type="region of interest" description="Disordered" evidence="3">
    <location>
        <begin position="1"/>
        <end position="28"/>
    </location>
</feature>
<dbReference type="InterPro" id="IPR036259">
    <property type="entry name" value="MFS_trans_sf"/>
</dbReference>
<dbReference type="InterPro" id="IPR011701">
    <property type="entry name" value="MFS"/>
</dbReference>
<sequence>MQSATLNIELESQTSSEKAPTPAPVLPATDENVPPADSAYGWLVVFASFFSLMFSIGSTTTYGIYLQHYKLTEFPTASESFLSWIGTLQAAMMCFFGIGVGIISEHVDTRLLSAFGSLISGLALIIASFCSSPWKLLLTQGLMFGFGGSFLYSTGLTLAPQWFVKYRALATGIVIAGSGIGGLWLSFATTAMTNNLSRQWAQRITGLLTIGVCGAISILMKRRFKPIKRERIIDFAVVRDKRFAILFLAALFGLSGFYMPFFYMPTYSVIVLKRPENWGSNVSAILNGTSVAGRIIMGLLGDKIGALNTLSIATLVSCISILVLWLPFKSFGTFITAAVLFGFTSGAIVSMIPVVTANIFGVKRLPSIMGLVMFAYTIGALVSSPPAGAMLDKYGHGTNFTSVIVYGGVFLAVSVVADIVLRIFVSRDVWKKV</sequence>
<dbReference type="GO" id="GO:0022857">
    <property type="term" value="F:transmembrane transporter activity"/>
    <property type="evidence" value="ECO:0007669"/>
    <property type="project" value="InterPro"/>
</dbReference>
<dbReference type="Pfam" id="PF07690">
    <property type="entry name" value="MFS_1"/>
    <property type="match status" value="2"/>
</dbReference>
<comment type="similarity">
    <text evidence="2">Belongs to the major facilitator superfamily. Monocarboxylate porter (TC 2.A.1.13) family.</text>
</comment>
<feature type="transmembrane region" description="Helical" evidence="4">
    <location>
        <begin position="334"/>
        <end position="356"/>
    </location>
</feature>
<evidence type="ECO:0000313" key="7">
    <source>
        <dbReference type="Proteomes" id="UP001151518"/>
    </source>
</evidence>
<comment type="subcellular location">
    <subcellularLocation>
        <location evidence="1">Membrane</location>
        <topology evidence="1">Multi-pass membrane protein</topology>
    </subcellularLocation>
</comment>
<feature type="transmembrane region" description="Helical" evidence="4">
    <location>
        <begin position="307"/>
        <end position="328"/>
    </location>
</feature>
<evidence type="ECO:0000256" key="2">
    <source>
        <dbReference type="ARBA" id="ARBA00006727"/>
    </source>
</evidence>
<feature type="domain" description="Major facilitator superfamily (MFS) profile" evidence="5">
    <location>
        <begin position="330"/>
        <end position="433"/>
    </location>
</feature>
<dbReference type="InterPro" id="IPR020846">
    <property type="entry name" value="MFS_dom"/>
</dbReference>
<dbReference type="AlphaFoldDB" id="A0A9W8G3I2"/>
<feature type="transmembrane region" description="Helical" evidence="4">
    <location>
        <begin position="166"/>
        <end position="188"/>
    </location>
</feature>
<reference evidence="6" key="1">
    <citation type="submission" date="2022-07" db="EMBL/GenBank/DDBJ databases">
        <title>Phylogenomic reconstructions and comparative analyses of Kickxellomycotina fungi.</title>
        <authorList>
            <person name="Reynolds N.K."/>
            <person name="Stajich J.E."/>
            <person name="Barry K."/>
            <person name="Grigoriev I.V."/>
            <person name="Crous P."/>
            <person name="Smith M.E."/>
        </authorList>
    </citation>
    <scope>NUCLEOTIDE SEQUENCE</scope>
    <source>
        <strain evidence="6">NRRL 3115</strain>
    </source>
</reference>
<evidence type="ECO:0000259" key="5">
    <source>
        <dbReference type="PROSITE" id="PS50850"/>
    </source>
</evidence>